<accession>A0ABQ6G6H9</accession>
<name>A0ABQ6G6H9_9CHLR</name>
<keyword evidence="2" id="KW-1185">Reference proteome</keyword>
<comment type="caution">
    <text evidence="1">The sequence shown here is derived from an EMBL/GenBank/DDBJ whole genome shotgun (WGS) entry which is preliminary data.</text>
</comment>
<reference evidence="1 2" key="1">
    <citation type="submission" date="2023-02" db="EMBL/GenBank/DDBJ databases">
        <title>Dictyobacter halimunensis sp. nov., a new member of the class Ktedonobacteria from forest soil in a geothermal area.</title>
        <authorList>
            <person name="Rachmania M.K."/>
            <person name="Ningsih F."/>
            <person name="Sakai Y."/>
            <person name="Yabe S."/>
            <person name="Yokota A."/>
            <person name="Sjamsuridzal W."/>
        </authorList>
    </citation>
    <scope>NUCLEOTIDE SEQUENCE [LARGE SCALE GENOMIC DNA]</scope>
    <source>
        <strain evidence="1 2">S3.2.2.5</strain>
    </source>
</reference>
<protein>
    <submittedName>
        <fullName evidence="1">Uncharacterized protein</fullName>
    </submittedName>
</protein>
<proteinExistence type="predicted"/>
<dbReference type="Proteomes" id="UP001344906">
    <property type="component" value="Unassembled WGS sequence"/>
</dbReference>
<organism evidence="1 2">
    <name type="scientific">Dictyobacter halimunensis</name>
    <dbReference type="NCBI Taxonomy" id="3026934"/>
    <lineage>
        <taxon>Bacteria</taxon>
        <taxon>Bacillati</taxon>
        <taxon>Chloroflexota</taxon>
        <taxon>Ktedonobacteria</taxon>
        <taxon>Ktedonobacterales</taxon>
        <taxon>Dictyobacteraceae</taxon>
        <taxon>Dictyobacter</taxon>
    </lineage>
</organism>
<dbReference type="EMBL" id="BSRI01000002">
    <property type="protein sequence ID" value="GLV60706.1"/>
    <property type="molecule type" value="Genomic_DNA"/>
</dbReference>
<gene>
    <name evidence="1" type="ORF">KDH_75250</name>
</gene>
<evidence type="ECO:0000313" key="1">
    <source>
        <dbReference type="EMBL" id="GLV60706.1"/>
    </source>
</evidence>
<evidence type="ECO:0000313" key="2">
    <source>
        <dbReference type="Proteomes" id="UP001344906"/>
    </source>
</evidence>
<sequence>MTRNTKRPCRVDLQRSTGPLAAHIPGRFGFSWKTRRPTWYPASNVHFWVRLATLRVGTTFAGLEDRGKRCREGTWAAVAGAGSPVDR</sequence>